<evidence type="ECO:0000313" key="2">
    <source>
        <dbReference type="EMBL" id="MTV50847.1"/>
    </source>
</evidence>
<gene>
    <name evidence="2" type="ORF">GJ688_18100</name>
</gene>
<feature type="region of interest" description="Disordered" evidence="1">
    <location>
        <begin position="1"/>
        <end position="43"/>
    </location>
</feature>
<dbReference type="AlphaFoldDB" id="A0A6I3SS13"/>
<keyword evidence="3" id="KW-1185">Reference proteome</keyword>
<proteinExistence type="predicted"/>
<dbReference type="OrthoDB" id="2087198at2"/>
<reference evidence="2 3" key="1">
    <citation type="submission" date="2019-11" db="EMBL/GenBank/DDBJ databases">
        <title>Whole-genome sequence of a the green, strictly anaerobic photosynthetic bacterium Heliobacillus mobilis DSM 6151.</title>
        <authorList>
            <person name="Kyndt J.A."/>
            <person name="Meyer T.E."/>
        </authorList>
    </citation>
    <scope>NUCLEOTIDE SEQUENCE [LARGE SCALE GENOMIC DNA]</scope>
    <source>
        <strain evidence="2 3">DSM 6151</strain>
    </source>
</reference>
<sequence>MRRKPKACNLKGKSNGNEAVKDCENGKGKGGKGNGKGKGNGNGTDNAIGLDIDWLTRNLSQLKPPAILVILGLLSRSLVVTSLLVNNEQEVQILLTGSLRRKTSLDRVMEQVAEQPFGDVLESLLRR</sequence>
<organism evidence="2 3">
    <name type="scientific">Heliobacterium mobile</name>
    <name type="common">Heliobacillus mobilis</name>
    <dbReference type="NCBI Taxonomy" id="28064"/>
    <lineage>
        <taxon>Bacteria</taxon>
        <taxon>Bacillati</taxon>
        <taxon>Bacillota</taxon>
        <taxon>Clostridia</taxon>
        <taxon>Eubacteriales</taxon>
        <taxon>Heliobacteriaceae</taxon>
        <taxon>Heliobacterium</taxon>
    </lineage>
</organism>
<dbReference type="Proteomes" id="UP000430670">
    <property type="component" value="Unassembled WGS sequence"/>
</dbReference>
<dbReference type="RefSeq" id="WP_155477928.1">
    <property type="nucleotide sequence ID" value="NZ_WNKU01000039.1"/>
</dbReference>
<name>A0A6I3SS13_HELMO</name>
<dbReference type="EMBL" id="WNKU01000039">
    <property type="protein sequence ID" value="MTV50847.1"/>
    <property type="molecule type" value="Genomic_DNA"/>
</dbReference>
<accession>A0A6I3SS13</accession>
<evidence type="ECO:0000256" key="1">
    <source>
        <dbReference type="SAM" id="MobiDB-lite"/>
    </source>
</evidence>
<comment type="caution">
    <text evidence="2">The sequence shown here is derived from an EMBL/GenBank/DDBJ whole genome shotgun (WGS) entry which is preliminary data.</text>
</comment>
<protein>
    <submittedName>
        <fullName evidence="2">Uncharacterized protein</fullName>
    </submittedName>
</protein>
<feature type="compositionally biased region" description="Gly residues" evidence="1">
    <location>
        <begin position="31"/>
        <end position="42"/>
    </location>
</feature>
<evidence type="ECO:0000313" key="3">
    <source>
        <dbReference type="Proteomes" id="UP000430670"/>
    </source>
</evidence>